<dbReference type="Pfam" id="PF03548">
    <property type="entry name" value="LolA"/>
    <property type="match status" value="1"/>
</dbReference>
<dbReference type="EMBL" id="FNUE01000002">
    <property type="protein sequence ID" value="SEE48700.1"/>
    <property type="molecule type" value="Genomic_DNA"/>
</dbReference>
<protein>
    <submittedName>
        <fullName evidence="3">Outer membrane lipoprotein carrier protein LolA</fullName>
    </submittedName>
    <submittedName>
        <fullName evidence="4">Outer membrane lipoprotein-sorting protein</fullName>
    </submittedName>
</protein>
<evidence type="ECO:0000256" key="1">
    <source>
        <dbReference type="ARBA" id="ARBA00022729"/>
    </source>
</evidence>
<dbReference type="InterPro" id="IPR029046">
    <property type="entry name" value="LolA/LolB/LppX"/>
</dbReference>
<evidence type="ECO:0000256" key="2">
    <source>
        <dbReference type="SAM" id="SignalP"/>
    </source>
</evidence>
<evidence type="ECO:0000313" key="4">
    <source>
        <dbReference type="EMBL" id="SEE48700.1"/>
    </source>
</evidence>
<keyword evidence="3" id="KW-0449">Lipoprotein</keyword>
<dbReference type="PATRIC" id="fig|1300348.6.peg.2159"/>
<dbReference type="AlphaFoldDB" id="A0A0N1IY80"/>
<keyword evidence="1 2" id="KW-0732">Signal</keyword>
<dbReference type="Proteomes" id="UP000037716">
    <property type="component" value="Unassembled WGS sequence"/>
</dbReference>
<evidence type="ECO:0000313" key="6">
    <source>
        <dbReference type="Proteomes" id="UP000183071"/>
    </source>
</evidence>
<evidence type="ECO:0000313" key="5">
    <source>
        <dbReference type="Proteomes" id="UP000037716"/>
    </source>
</evidence>
<dbReference type="InterPro" id="IPR004564">
    <property type="entry name" value="OM_lipoprot_carrier_LolA-like"/>
</dbReference>
<comment type="caution">
    <text evidence="3">The sequence shown here is derived from an EMBL/GenBank/DDBJ whole genome shotgun (WGS) entry which is preliminary data.</text>
</comment>
<feature type="signal peptide" evidence="2">
    <location>
        <begin position="1"/>
        <end position="25"/>
    </location>
</feature>
<dbReference type="Proteomes" id="UP000183071">
    <property type="component" value="Unassembled WGS sequence"/>
</dbReference>
<organism evidence="3 5">
    <name type="scientific">Polaribacter dokdonensis DSW-5</name>
    <dbReference type="NCBI Taxonomy" id="1300348"/>
    <lineage>
        <taxon>Bacteria</taxon>
        <taxon>Pseudomonadati</taxon>
        <taxon>Bacteroidota</taxon>
        <taxon>Flavobacteriia</taxon>
        <taxon>Flavobacteriales</taxon>
        <taxon>Flavobacteriaceae</taxon>
    </lineage>
</organism>
<gene>
    <name evidence="3" type="ORF">I602_2158</name>
    <name evidence="4" type="ORF">SAMN05444353_1932</name>
</gene>
<keyword evidence="6" id="KW-1185">Reference proteome</keyword>
<name>A0A0N1IY80_9FLAO</name>
<sequence>MRIKQNMRKFVVLFFSLFLTSLTFSQNSLEAKTLLDEVSSKMSAYDNMFIGFSQTLSNEEAGIEEGDEPPIRGEINLKGEKYSLMYLGNRFIYDGKKLYVINNEEKEISTSEGDMDADDGFIYPSKLLSFYKEGYNFEMGKLVNLKGRKIQFVTLNPIDSDSDIIKVELGVDAKTKHIYKLIQTGSNGAKTSFTITSFKSNQPLSDSFFTFDREKYLKQKYTID</sequence>
<reference evidence="4 6" key="2">
    <citation type="submission" date="2016-10" db="EMBL/GenBank/DDBJ databases">
        <authorList>
            <person name="Varghese N."/>
            <person name="Submissions S."/>
        </authorList>
    </citation>
    <scope>NUCLEOTIDE SEQUENCE [LARGE SCALE GENOMIC DNA]</scope>
    <source>
        <strain evidence="4 6">DSW-5</strain>
    </source>
</reference>
<reference evidence="3 5" key="1">
    <citation type="submission" date="2015-07" db="EMBL/GenBank/DDBJ databases">
        <title>Genome of Polaribacter dokdonenesis DSW-5, isolated from seawater off Dokdo in Korea.</title>
        <authorList>
            <person name="Yoon K."/>
            <person name="Song J.Y."/>
            <person name="Kim J.F."/>
        </authorList>
    </citation>
    <scope>NUCLEOTIDE SEQUENCE [LARGE SCALE GENOMIC DNA]</scope>
    <source>
        <strain evidence="3 5">DSW-5</strain>
    </source>
</reference>
<dbReference type="Gene3D" id="2.50.20.10">
    <property type="entry name" value="Lipoprotein localisation LolA/LolB/LppX"/>
    <property type="match status" value="1"/>
</dbReference>
<accession>A0A0N1IY80</accession>
<proteinExistence type="predicted"/>
<feature type="chain" id="PRO_5005874294" evidence="2">
    <location>
        <begin position="26"/>
        <end position="224"/>
    </location>
</feature>
<evidence type="ECO:0000313" key="3">
    <source>
        <dbReference type="EMBL" id="KOY52598.1"/>
    </source>
</evidence>
<dbReference type="SUPFAM" id="SSF89392">
    <property type="entry name" value="Prokaryotic lipoproteins and lipoprotein localization factors"/>
    <property type="match status" value="1"/>
</dbReference>
<dbReference type="CDD" id="cd16325">
    <property type="entry name" value="LolA"/>
    <property type="match status" value="1"/>
</dbReference>
<dbReference type="EMBL" id="LGBR01000001">
    <property type="protein sequence ID" value="KOY52598.1"/>
    <property type="molecule type" value="Genomic_DNA"/>
</dbReference>
<dbReference type="STRING" id="1300348.I602_2158"/>